<dbReference type="EMBL" id="UOEX01000146">
    <property type="protein sequence ID" value="VAW35877.1"/>
    <property type="molecule type" value="Genomic_DNA"/>
</dbReference>
<sequence length="314" mass="35325">MTEFFSLAGNGTQAPYWKMPLVLTALLHLAVFLLLIMPPSFLRPRHNFQEIQTINLFTAVELKARLKPPRRHTAPPRVSRPSRPRRQPPPPPVKEVKSINIDQPPPLVPAKPAKVVSLRPRKLKKRAPPLVKHEKVNDELLRRGLAGIRARLKAKQEARQVKSALAELVKNLQAAKPAPAPPKNKPVSPAAPDTAKGVSAESESNQAARNAAEAAGFKLALRRYYMLISLRIHEHWSLPKTHSWDKSLEAVVVINIRRDGIVSKITFEKKSDNMYFNQYVKKTIEEASPMPPFPSDLKRERLEIGLRFMPGGML</sequence>
<feature type="transmembrane region" description="Helical" evidence="2">
    <location>
        <begin position="20"/>
        <end position="37"/>
    </location>
</feature>
<dbReference type="SUPFAM" id="SSF74653">
    <property type="entry name" value="TolA/TonB C-terminal domain"/>
    <property type="match status" value="1"/>
</dbReference>
<evidence type="ECO:0008006" key="4">
    <source>
        <dbReference type="Google" id="ProtNLM"/>
    </source>
</evidence>
<dbReference type="AlphaFoldDB" id="A0A3B0VCD0"/>
<name>A0A3B0VCD0_9ZZZZ</name>
<evidence type="ECO:0000256" key="1">
    <source>
        <dbReference type="SAM" id="MobiDB-lite"/>
    </source>
</evidence>
<keyword evidence="2" id="KW-0812">Transmembrane</keyword>
<protein>
    <recommendedName>
        <fullName evidence="4">TolA protein</fullName>
    </recommendedName>
</protein>
<dbReference type="Gene3D" id="3.30.1150.10">
    <property type="match status" value="1"/>
</dbReference>
<feature type="region of interest" description="Disordered" evidence="1">
    <location>
        <begin position="67"/>
        <end position="111"/>
    </location>
</feature>
<keyword evidence="2" id="KW-0472">Membrane</keyword>
<dbReference type="Pfam" id="PF13103">
    <property type="entry name" value="TonB_2"/>
    <property type="match status" value="1"/>
</dbReference>
<gene>
    <name evidence="3" type="ORF">MNBD_DELTA03-743</name>
</gene>
<feature type="compositionally biased region" description="Basic residues" evidence="1">
    <location>
        <begin position="67"/>
        <end position="86"/>
    </location>
</feature>
<accession>A0A3B0VCD0</accession>
<keyword evidence="2" id="KW-1133">Transmembrane helix</keyword>
<feature type="region of interest" description="Disordered" evidence="1">
    <location>
        <begin position="175"/>
        <end position="205"/>
    </location>
</feature>
<reference evidence="3" key="1">
    <citation type="submission" date="2018-06" db="EMBL/GenBank/DDBJ databases">
        <authorList>
            <person name="Zhirakovskaya E."/>
        </authorList>
    </citation>
    <scope>NUCLEOTIDE SEQUENCE</scope>
</reference>
<evidence type="ECO:0000313" key="3">
    <source>
        <dbReference type="EMBL" id="VAW35877.1"/>
    </source>
</evidence>
<proteinExistence type="predicted"/>
<evidence type="ECO:0000256" key="2">
    <source>
        <dbReference type="SAM" id="Phobius"/>
    </source>
</evidence>
<organism evidence="3">
    <name type="scientific">hydrothermal vent metagenome</name>
    <dbReference type="NCBI Taxonomy" id="652676"/>
    <lineage>
        <taxon>unclassified sequences</taxon>
        <taxon>metagenomes</taxon>
        <taxon>ecological metagenomes</taxon>
    </lineage>
</organism>